<evidence type="ECO:0000313" key="2">
    <source>
        <dbReference type="EMBL" id="MFC0469692.1"/>
    </source>
</evidence>
<comment type="caution">
    <text evidence="2">The sequence shown here is derived from an EMBL/GenBank/DDBJ whole genome shotgun (WGS) entry which is preliminary data.</text>
</comment>
<dbReference type="Proteomes" id="UP001589838">
    <property type="component" value="Unassembled WGS sequence"/>
</dbReference>
<sequence length="124" mass="13943">MGKGLFNMLFILSMIIVSVIVIHVTNNATVVATNEVGIPTKPANEEFSNMMISIQEELTTYEEVENIVSDFQQFVTVQTTLSPSNPDTKHRAQEIKKVVDNVLRTNKLDQYQIQIQSISGEDLE</sequence>
<evidence type="ECO:0000313" key="3">
    <source>
        <dbReference type="Proteomes" id="UP001589838"/>
    </source>
</evidence>
<keyword evidence="1" id="KW-1133">Transmembrane helix</keyword>
<keyword evidence="1" id="KW-0472">Membrane</keyword>
<protein>
    <submittedName>
        <fullName evidence="2">Uncharacterized protein</fullName>
    </submittedName>
</protein>
<keyword evidence="3" id="KW-1185">Reference proteome</keyword>
<gene>
    <name evidence="2" type="ORF">ACFFHM_03880</name>
</gene>
<proteinExistence type="predicted"/>
<feature type="transmembrane region" description="Helical" evidence="1">
    <location>
        <begin position="5"/>
        <end position="24"/>
    </location>
</feature>
<keyword evidence="1" id="KW-0812">Transmembrane</keyword>
<name>A0ABV6K8Q0_9BACI</name>
<dbReference type="RefSeq" id="WP_335962214.1">
    <property type="nucleotide sequence ID" value="NZ_JAXBLX010000025.1"/>
</dbReference>
<evidence type="ECO:0000256" key="1">
    <source>
        <dbReference type="SAM" id="Phobius"/>
    </source>
</evidence>
<organism evidence="2 3">
    <name type="scientific">Halalkalibacter kiskunsagensis</name>
    <dbReference type="NCBI Taxonomy" id="1548599"/>
    <lineage>
        <taxon>Bacteria</taxon>
        <taxon>Bacillati</taxon>
        <taxon>Bacillota</taxon>
        <taxon>Bacilli</taxon>
        <taxon>Bacillales</taxon>
        <taxon>Bacillaceae</taxon>
        <taxon>Halalkalibacter</taxon>
    </lineage>
</organism>
<accession>A0ABV6K8Q0</accession>
<dbReference type="EMBL" id="JBHLUX010000008">
    <property type="protein sequence ID" value="MFC0469692.1"/>
    <property type="molecule type" value="Genomic_DNA"/>
</dbReference>
<reference evidence="2 3" key="1">
    <citation type="submission" date="2024-09" db="EMBL/GenBank/DDBJ databases">
        <authorList>
            <person name="Sun Q."/>
            <person name="Mori K."/>
        </authorList>
    </citation>
    <scope>NUCLEOTIDE SEQUENCE [LARGE SCALE GENOMIC DNA]</scope>
    <source>
        <strain evidence="2 3">NCAIM B.02610</strain>
    </source>
</reference>